<dbReference type="RefSeq" id="WP_012817806.1">
    <property type="nucleotide sequence ID" value="NZ_AP027159.1"/>
</dbReference>
<dbReference type="EMBL" id="QFSS01000148">
    <property type="protein sequence ID" value="PZZ65078.1"/>
    <property type="molecule type" value="Genomic_DNA"/>
</dbReference>
<dbReference type="InterPro" id="IPR057902">
    <property type="entry name" value="N_peptide"/>
</dbReference>
<name>A0A0K4PZ37_ECOLX</name>
<accession>A0A0K4PZ37</accession>
<dbReference type="Pfam" id="PF25694">
    <property type="entry name" value="N_peptide"/>
    <property type="match status" value="1"/>
</dbReference>
<evidence type="ECO:0000313" key="4">
    <source>
        <dbReference type="Proteomes" id="UP000248865"/>
    </source>
</evidence>
<evidence type="ECO:0000313" key="1">
    <source>
        <dbReference type="EMBL" id="PZZ65078.1"/>
    </source>
</evidence>
<reference evidence="3 6" key="3">
    <citation type="submission" date="2018-12" db="EMBL/GenBank/DDBJ databases">
        <title>Food and Water Safety Consortium.</title>
        <authorList>
            <person name="Tyson S."/>
            <person name="Peterson C.-L."/>
            <person name="Olson A."/>
            <person name="Tyler S."/>
            <person name="Cabral J."/>
            <person name="Lynch T."/>
            <person name="Knox N."/>
            <person name="Van Domselaar G."/>
            <person name="Graham M."/>
        </authorList>
    </citation>
    <scope>NUCLEOTIDE SEQUENCE [LARGE SCALE GENOMIC DNA]</scope>
    <source>
        <strain evidence="3 6">FWSEC0419</strain>
    </source>
</reference>
<evidence type="ECO:0000313" key="2">
    <source>
        <dbReference type="EMBL" id="STE71427.1"/>
    </source>
</evidence>
<reference evidence="1 4" key="1">
    <citation type="submission" date="2018-05" db="EMBL/GenBank/DDBJ databases">
        <title>Genomic sequencing of EHEC O26 New European Clone.</title>
        <authorList>
            <person name="Karnisova L."/>
            <person name="Nunvar J."/>
            <person name="Marejkova M."/>
            <person name="Mellmann A."/>
            <person name="Drevinek P."/>
            <person name="Blahova K."/>
            <person name="Bielaszewska M."/>
        </authorList>
    </citation>
    <scope>NUCLEOTIDE SEQUENCE [LARGE SCALE GENOMIC DNA]</scope>
    <source>
        <strain evidence="1 4">14-391</strain>
    </source>
</reference>
<gene>
    <name evidence="2" type="primary">24</name>
    <name evidence="3" type="ORF">C9194_22050</name>
    <name evidence="1" type="ORF">DIV22_18560</name>
    <name evidence="2" type="ORF">NCTC10082_04305</name>
</gene>
<dbReference type="Proteomes" id="UP000305093">
    <property type="component" value="Unassembled WGS sequence"/>
</dbReference>
<protein>
    <submittedName>
        <fullName evidence="2">Putative antitermination protein N</fullName>
    </submittedName>
</protein>
<dbReference type="EMBL" id="RROO01000055">
    <property type="protein sequence ID" value="TJF61369.1"/>
    <property type="molecule type" value="Genomic_DNA"/>
</dbReference>
<evidence type="ECO:0000313" key="5">
    <source>
        <dbReference type="Proteomes" id="UP000255164"/>
    </source>
</evidence>
<proteinExistence type="predicted"/>
<evidence type="ECO:0000313" key="3">
    <source>
        <dbReference type="EMBL" id="TJF61369.1"/>
    </source>
</evidence>
<evidence type="ECO:0000313" key="6">
    <source>
        <dbReference type="Proteomes" id="UP000305093"/>
    </source>
</evidence>
<dbReference type="AlphaFoldDB" id="A0A0K4PZ37"/>
<dbReference type="Proteomes" id="UP000248865">
    <property type="component" value="Unassembled WGS sequence"/>
</dbReference>
<organism evidence="1 4">
    <name type="scientific">Escherichia coli</name>
    <dbReference type="NCBI Taxonomy" id="562"/>
    <lineage>
        <taxon>Bacteria</taxon>
        <taxon>Pseudomonadati</taxon>
        <taxon>Pseudomonadota</taxon>
        <taxon>Gammaproteobacteria</taxon>
        <taxon>Enterobacterales</taxon>
        <taxon>Enterobacteriaceae</taxon>
        <taxon>Escherichia</taxon>
    </lineage>
</organism>
<dbReference type="Proteomes" id="UP000255164">
    <property type="component" value="Unassembled WGS sequence"/>
</dbReference>
<sequence>MTVVITYLADDNARNRRRARRQAQREQAMQEQRLARKIALKLSGCVRADKAASLGSLRCKKADECSGSICLPNVAIYAAGYRKSKQLTAR</sequence>
<dbReference type="EMBL" id="UFZA01000002">
    <property type="protein sequence ID" value="STE71427.1"/>
    <property type="molecule type" value="Genomic_DNA"/>
</dbReference>
<reference evidence="2 5" key="2">
    <citation type="submission" date="2018-06" db="EMBL/GenBank/DDBJ databases">
        <authorList>
            <consortium name="Pathogen Informatics"/>
            <person name="Doyle S."/>
        </authorList>
    </citation>
    <scope>NUCLEOTIDE SEQUENCE [LARGE SCALE GENOMIC DNA]</scope>
    <source>
        <strain evidence="2 5">NCTC10082</strain>
    </source>
</reference>